<reference evidence="2" key="1">
    <citation type="submission" date="2017-11" db="EMBL/GenBank/DDBJ databases">
        <authorList>
            <person name="Watanabe M."/>
            <person name="Kojima H."/>
        </authorList>
    </citation>
    <scope>NUCLEOTIDE SEQUENCE [LARGE SCALE GENOMIC DNA]</scope>
    <source>
        <strain evidence="2">Tokyo 01</strain>
    </source>
</reference>
<protein>
    <submittedName>
        <fullName evidence="1">Uncharacterized protein</fullName>
    </submittedName>
</protein>
<organism evidence="1 2">
    <name type="scientific">Desulfonema ishimotonii</name>
    <dbReference type="NCBI Taxonomy" id="45657"/>
    <lineage>
        <taxon>Bacteria</taxon>
        <taxon>Pseudomonadati</taxon>
        <taxon>Thermodesulfobacteriota</taxon>
        <taxon>Desulfobacteria</taxon>
        <taxon>Desulfobacterales</taxon>
        <taxon>Desulfococcaceae</taxon>
        <taxon>Desulfonema</taxon>
    </lineage>
</organism>
<gene>
    <name evidence="1" type="ORF">DENIS_5127</name>
</gene>
<proteinExistence type="predicted"/>
<evidence type="ECO:0000313" key="2">
    <source>
        <dbReference type="Proteomes" id="UP000288096"/>
    </source>
</evidence>
<dbReference type="PANTHER" id="PTHR35936">
    <property type="entry name" value="MEMBRANE-BOUND LYTIC MUREIN TRANSGLYCOSYLASE F"/>
    <property type="match status" value="1"/>
</dbReference>
<evidence type="ECO:0000313" key="1">
    <source>
        <dbReference type="EMBL" id="GBC64110.1"/>
    </source>
</evidence>
<keyword evidence="2" id="KW-1185">Reference proteome</keyword>
<comment type="caution">
    <text evidence="1">The sequence shown here is derived from an EMBL/GenBank/DDBJ whole genome shotgun (WGS) entry which is preliminary data.</text>
</comment>
<dbReference type="OrthoDB" id="5419186at2"/>
<sequence>MRYIISVFLILSWLIMTDSANAETTIIKLPVYKSAGQLWLDKDGNLQGFRLKVLEELNNVLKKDSIEFRYRITEWGNISIKRCIKEILDGNYDAYFGLIYSKKREKRGLIYSKVEIYSIPTVVWMNKKNMFKYSGLESLRGKKIGIVLGYPYLHDIKNSGFIVRRPDNDETNMKMLADGMIDVAIDNVIRTGTVIAKMRLSDKITYADKPFSVSDFYIAYNKNVPMQIINKADAALKKLHESGAIKKILDDNILILRQK</sequence>
<dbReference type="Proteomes" id="UP000288096">
    <property type="component" value="Unassembled WGS sequence"/>
</dbReference>
<dbReference type="RefSeq" id="WP_124331110.1">
    <property type="nucleotide sequence ID" value="NZ_BEXT01000001.1"/>
</dbReference>
<dbReference type="Gene3D" id="3.40.190.10">
    <property type="entry name" value="Periplasmic binding protein-like II"/>
    <property type="match status" value="2"/>
</dbReference>
<name>A0A401G4G5_9BACT</name>
<dbReference type="AlphaFoldDB" id="A0A401G4G5"/>
<reference evidence="2" key="2">
    <citation type="submission" date="2019-01" db="EMBL/GenBank/DDBJ databases">
        <title>Genome sequence of Desulfonema ishimotonii strain Tokyo 01.</title>
        <authorList>
            <person name="Fukui M."/>
        </authorList>
    </citation>
    <scope>NUCLEOTIDE SEQUENCE [LARGE SCALE GENOMIC DNA]</scope>
    <source>
        <strain evidence="2">Tokyo 01</strain>
    </source>
</reference>
<dbReference type="PANTHER" id="PTHR35936:SF35">
    <property type="entry name" value="L-CYSTINE-BINDING PROTEIN TCYJ"/>
    <property type="match status" value="1"/>
</dbReference>
<dbReference type="SUPFAM" id="SSF53850">
    <property type="entry name" value="Periplasmic binding protein-like II"/>
    <property type="match status" value="1"/>
</dbReference>
<dbReference type="EMBL" id="BEXT01000001">
    <property type="protein sequence ID" value="GBC64110.1"/>
    <property type="molecule type" value="Genomic_DNA"/>
</dbReference>
<accession>A0A401G4G5</accession>